<dbReference type="AlphaFoldDB" id="A0A9W8G8J5"/>
<dbReference type="EMBL" id="JANBTW010000020">
    <property type="protein sequence ID" value="KAJ2678469.1"/>
    <property type="molecule type" value="Genomic_DNA"/>
</dbReference>
<proteinExistence type="predicted"/>
<name>A0A9W8G8J5_9FUNG</name>
<dbReference type="OrthoDB" id="5552418at2759"/>
<sequence length="174" mass="19207">MAGAQQQQTNGQVTVSQLHSSFAEIQSELKRVLDGINSGRILESFDILTKVTDAIVVSCEALGLASELPVVETFHRDNFWRALNQCWLVALQNVSAARSDQDRLREEHIVHLQESVVQWGNKLDQYGLVDYEMGFWESDILDSLETILKSIRAASAAADAATGTIDEPSTNESS</sequence>
<evidence type="ECO:0000313" key="2">
    <source>
        <dbReference type="Proteomes" id="UP001151518"/>
    </source>
</evidence>
<organism evidence="1 2">
    <name type="scientific">Coemansia spiralis</name>
    <dbReference type="NCBI Taxonomy" id="417178"/>
    <lineage>
        <taxon>Eukaryota</taxon>
        <taxon>Fungi</taxon>
        <taxon>Fungi incertae sedis</taxon>
        <taxon>Zoopagomycota</taxon>
        <taxon>Kickxellomycotina</taxon>
        <taxon>Kickxellomycetes</taxon>
        <taxon>Kickxellales</taxon>
        <taxon>Kickxellaceae</taxon>
        <taxon>Coemansia</taxon>
    </lineage>
</organism>
<evidence type="ECO:0000313" key="1">
    <source>
        <dbReference type="EMBL" id="KAJ2678469.1"/>
    </source>
</evidence>
<accession>A0A9W8G8J5</accession>
<dbReference type="Proteomes" id="UP001151518">
    <property type="component" value="Unassembled WGS sequence"/>
</dbReference>
<comment type="caution">
    <text evidence="1">The sequence shown here is derived from an EMBL/GenBank/DDBJ whole genome shotgun (WGS) entry which is preliminary data.</text>
</comment>
<reference evidence="1" key="1">
    <citation type="submission" date="2022-07" db="EMBL/GenBank/DDBJ databases">
        <title>Phylogenomic reconstructions and comparative analyses of Kickxellomycotina fungi.</title>
        <authorList>
            <person name="Reynolds N.K."/>
            <person name="Stajich J.E."/>
            <person name="Barry K."/>
            <person name="Grigoriev I.V."/>
            <person name="Crous P."/>
            <person name="Smith M.E."/>
        </authorList>
    </citation>
    <scope>NUCLEOTIDE SEQUENCE</scope>
    <source>
        <strain evidence="1">NRRL 3115</strain>
    </source>
</reference>
<protein>
    <submittedName>
        <fullName evidence="1">Uncharacterized protein</fullName>
    </submittedName>
</protein>
<gene>
    <name evidence="1" type="ORF">GGI25_002263</name>
</gene>